<reference evidence="9" key="4">
    <citation type="submission" date="2022-06" db="UniProtKB">
        <authorList>
            <consortium name="EnsemblMetazoa"/>
        </authorList>
    </citation>
    <scope>IDENTIFICATION</scope>
    <source>
        <strain evidence="9">p50T (Dazao)</strain>
    </source>
</reference>
<feature type="compositionally biased region" description="Polar residues" evidence="7">
    <location>
        <begin position="80"/>
        <end position="95"/>
    </location>
</feature>
<keyword evidence="5 6" id="KW-0111">Calcium/phospholipid-binding</keyword>
<dbReference type="SUPFAM" id="SSF47874">
    <property type="entry name" value="Annexin"/>
    <property type="match status" value="1"/>
</dbReference>
<feature type="compositionally biased region" description="Low complexity" evidence="7">
    <location>
        <begin position="121"/>
        <end position="135"/>
    </location>
</feature>
<dbReference type="InterPro" id="IPR018502">
    <property type="entry name" value="Annexin_repeat"/>
</dbReference>
<evidence type="ECO:0000313" key="10">
    <source>
        <dbReference type="Proteomes" id="UP000005204"/>
    </source>
</evidence>
<dbReference type="FunFam" id="1.10.220.10:FF:000010">
    <property type="entry name" value="Annexin"/>
    <property type="match status" value="1"/>
</dbReference>
<keyword evidence="2 6" id="KW-0677">Repeat</keyword>
<dbReference type="GO" id="GO:0005509">
    <property type="term" value="F:calcium ion binding"/>
    <property type="evidence" value="ECO:0007669"/>
    <property type="project" value="InterPro"/>
</dbReference>
<dbReference type="PROSITE" id="PS51897">
    <property type="entry name" value="ANNEXIN_2"/>
    <property type="match status" value="4"/>
</dbReference>
<dbReference type="GO" id="GO:0005737">
    <property type="term" value="C:cytoplasm"/>
    <property type="evidence" value="ECO:0007669"/>
    <property type="project" value="TreeGrafter"/>
</dbReference>
<evidence type="ECO:0000256" key="1">
    <source>
        <dbReference type="ARBA" id="ARBA00007831"/>
    </source>
</evidence>
<accession>Q8WPH0</accession>
<dbReference type="GeneID" id="692425"/>
<dbReference type="Proteomes" id="UP000005204">
    <property type="component" value="Unassembled WGS sequence"/>
</dbReference>
<evidence type="ECO:0000256" key="2">
    <source>
        <dbReference type="ARBA" id="ARBA00022737"/>
    </source>
</evidence>
<evidence type="ECO:0000256" key="3">
    <source>
        <dbReference type="ARBA" id="ARBA00022837"/>
    </source>
</evidence>
<dbReference type="CTD" id="692425"/>
<dbReference type="EnsemblMetazoa" id="NM_001043416.1">
    <property type="protein sequence ID" value="NP_001036881.1"/>
    <property type="gene ID" value="GeneID_692425"/>
</dbReference>
<feature type="compositionally biased region" description="Polar residues" evidence="7">
    <location>
        <begin position="103"/>
        <end position="120"/>
    </location>
</feature>
<dbReference type="RefSeq" id="NP_001036881.1">
    <property type="nucleotide sequence ID" value="NM_001043416.1"/>
</dbReference>
<dbReference type="SMART" id="SM00335">
    <property type="entry name" value="ANX"/>
    <property type="match status" value="4"/>
</dbReference>
<feature type="region of interest" description="Disordered" evidence="7">
    <location>
        <begin position="1"/>
        <end position="152"/>
    </location>
</feature>
<dbReference type="InterPro" id="IPR018252">
    <property type="entry name" value="Annexin_repeat_CS"/>
</dbReference>
<dbReference type="AlphaFoldDB" id="Q8WPH0"/>
<dbReference type="Pfam" id="PF00191">
    <property type="entry name" value="Annexin"/>
    <property type="match status" value="4"/>
</dbReference>
<organism evidence="8">
    <name type="scientific">Bombyx mori</name>
    <name type="common">Silk moth</name>
    <dbReference type="NCBI Taxonomy" id="7091"/>
    <lineage>
        <taxon>Eukaryota</taxon>
        <taxon>Metazoa</taxon>
        <taxon>Ecdysozoa</taxon>
        <taxon>Arthropoda</taxon>
        <taxon>Hexapoda</taxon>
        <taxon>Insecta</taxon>
        <taxon>Pterygota</taxon>
        <taxon>Neoptera</taxon>
        <taxon>Endopterygota</taxon>
        <taxon>Lepidoptera</taxon>
        <taxon>Glossata</taxon>
        <taxon>Ditrysia</taxon>
        <taxon>Bombycoidea</taxon>
        <taxon>Bombycidae</taxon>
        <taxon>Bombycinae</taxon>
        <taxon>Bombyx</taxon>
    </lineage>
</organism>
<dbReference type="InterPro" id="IPR001464">
    <property type="entry name" value="Annexin"/>
</dbReference>
<evidence type="ECO:0000256" key="4">
    <source>
        <dbReference type="ARBA" id="ARBA00023216"/>
    </source>
</evidence>
<dbReference type="PRINTS" id="PR00196">
    <property type="entry name" value="ANNEXIN"/>
</dbReference>
<evidence type="ECO:0000313" key="8">
    <source>
        <dbReference type="EMBL" id="BAB78533.1"/>
    </source>
</evidence>
<feature type="compositionally biased region" description="Polar residues" evidence="7">
    <location>
        <begin position="58"/>
        <end position="73"/>
    </location>
</feature>
<dbReference type="FunFam" id="1.10.220.10:FF:000004">
    <property type="entry name" value="Annexin"/>
    <property type="match status" value="1"/>
</dbReference>
<dbReference type="InterPro" id="IPR037104">
    <property type="entry name" value="Annexin_sf"/>
</dbReference>
<reference evidence="8" key="1">
    <citation type="submission" date="2001-06" db="EMBL/GenBank/DDBJ databases">
        <authorList>
            <person name="Matsuoka T."/>
        </authorList>
    </citation>
    <scope>NUCLEOTIDE SEQUENCE</scope>
    <source>
        <strain evidence="8">Fl</strain>
        <tissue evidence="8">Wing disc</tissue>
    </source>
</reference>
<sequence length="486" mass="54300">MFPNQQFPPNVGFNNLTPQSFSNTMNMQGSPAMRNPQVPGQGYPLPAQSAYPQPGYPIQQNQGYPQSTAQYPTQGVPYPTHQSQGHPQSTAQYPTQGVPYPNHQGQGYPQSTAQYPTQGFPQHAQSAYPQSSQPQTDHGFRSHPGSIYGNQSHPPNQFGINQSRPVPVVPKSRPTVFPVNPFNPREDAGVLRKAMKGFGTDEKSIIQVLTKRSNEQRLRIALEFKTLYGKDLISDIKSETSGKFEDLLIALLTPLPKFYAKELHEAMVGIGTDEGVLIEVMCTMSNYEIHSIKQAYTAIYGKILEDDIRGDTSGNFNRLMTSLCVGNRSEDFTVDQNRARDDARKLLQAGELRMGTDESTFNMILCSRSYPQLAAIFQEYEYLTGHEIEHAIKSEFSGDIEKALLTIVKVVRNKPLYFAERLHKSMKGLGTNDKQLIRIMVTRCEVDLGDIVEAFQTKYGETLQSWIEGDCSGHYKKCLLGLLGAY</sequence>
<dbReference type="GO" id="GO:0005886">
    <property type="term" value="C:plasma membrane"/>
    <property type="evidence" value="ECO:0007669"/>
    <property type="project" value="TreeGrafter"/>
</dbReference>
<dbReference type="GO" id="GO:0005544">
    <property type="term" value="F:calcium-dependent phospholipid binding"/>
    <property type="evidence" value="ECO:0007669"/>
    <property type="project" value="UniProtKB-KW"/>
</dbReference>
<dbReference type="FunFam" id="1.10.220.10:FF:000001">
    <property type="entry name" value="Annexin"/>
    <property type="match status" value="1"/>
</dbReference>
<dbReference type="EMBL" id="AB063189">
    <property type="protein sequence ID" value="BAB78533.1"/>
    <property type="molecule type" value="mRNA"/>
</dbReference>
<keyword evidence="3 6" id="KW-0106">Calcium</keyword>
<keyword evidence="4 6" id="KW-0041">Annexin</keyword>
<protein>
    <recommendedName>
        <fullName evidence="6">Annexin</fullName>
    </recommendedName>
</protein>
<reference evidence="8" key="2">
    <citation type="journal article" date="2002" name="Insect Biochem. Mol. Biol.">
        <title>Identification and characterization of genes abnormally expressed in wing-deficient mutant (fluegellos) of the silkworm, Bombyx mori.</title>
        <authorList>
            <person name="Matsunaga T.M."/>
            <person name="Fujiwara H."/>
        </authorList>
    </citation>
    <scope>NUCLEOTIDE SEQUENCE</scope>
    <source>
        <strain evidence="8">Fl</strain>
        <tissue evidence="8">Wing disc</tissue>
    </source>
</reference>
<dbReference type="PANTHER" id="PTHR10502">
    <property type="entry name" value="ANNEXIN"/>
    <property type="match status" value="1"/>
</dbReference>
<dbReference type="KEGG" id="bmor:692425"/>
<dbReference type="OrthoDB" id="37886at2759"/>
<dbReference type="HOGENOM" id="CLU_025300_6_2_1"/>
<dbReference type="GO" id="GO:0001786">
    <property type="term" value="F:phosphatidylserine binding"/>
    <property type="evidence" value="ECO:0007669"/>
    <property type="project" value="TreeGrafter"/>
</dbReference>
<comment type="similarity">
    <text evidence="1 6">Belongs to the annexin family.</text>
</comment>
<proteinExistence type="evidence at transcript level"/>
<feature type="compositionally biased region" description="Polar residues" evidence="7">
    <location>
        <begin position="1"/>
        <end position="29"/>
    </location>
</feature>
<keyword evidence="10" id="KW-1185">Reference proteome</keyword>
<dbReference type="FunFam" id="1.10.220.10:FF:000002">
    <property type="entry name" value="Annexin"/>
    <property type="match status" value="1"/>
</dbReference>
<name>Q8WPH0_BOMMO</name>
<dbReference type="PANTHER" id="PTHR10502:SF102">
    <property type="entry name" value="ANNEXIN B11"/>
    <property type="match status" value="1"/>
</dbReference>
<evidence type="ECO:0000313" key="9">
    <source>
        <dbReference type="EnsemblMetazoa" id="NP_001036881.1"/>
    </source>
</evidence>
<reference evidence="10" key="3">
    <citation type="journal article" date="2008" name="Insect Biochem. Mol. Biol.">
        <title>The genome of a lepidopteran model insect, the silkworm Bombyx mori.</title>
        <authorList>
            <consortium name="International Silkworm Genome Consortium"/>
        </authorList>
    </citation>
    <scope>NUCLEOTIDE SEQUENCE [LARGE SCALE GENOMIC DNA]</scope>
    <source>
        <strain evidence="10">p50T</strain>
    </source>
</reference>
<dbReference type="PROSITE" id="PS00223">
    <property type="entry name" value="ANNEXIN_1"/>
    <property type="match status" value="2"/>
</dbReference>
<gene>
    <name evidence="8" type="primary">Anxb13</name>
    <name evidence="9" type="synonym">692425</name>
</gene>
<dbReference type="SMR" id="Q8WPH0"/>
<evidence type="ECO:0000256" key="5">
    <source>
        <dbReference type="ARBA" id="ARBA00023302"/>
    </source>
</evidence>
<evidence type="ECO:0000256" key="6">
    <source>
        <dbReference type="RuleBase" id="RU003540"/>
    </source>
</evidence>
<dbReference type="GO" id="GO:0012506">
    <property type="term" value="C:vesicle membrane"/>
    <property type="evidence" value="ECO:0007669"/>
    <property type="project" value="TreeGrafter"/>
</dbReference>
<dbReference type="Gene3D" id="1.10.220.10">
    <property type="entry name" value="Annexin"/>
    <property type="match status" value="4"/>
</dbReference>
<evidence type="ECO:0000256" key="7">
    <source>
        <dbReference type="SAM" id="MobiDB-lite"/>
    </source>
</evidence>
<comment type="domain">
    <text evidence="6">A pair of annexin repeats may form one binding site for calcium and phospholipid.</text>
</comment>
<dbReference type="GO" id="GO:0005634">
    <property type="term" value="C:nucleus"/>
    <property type="evidence" value="ECO:0007669"/>
    <property type="project" value="TreeGrafter"/>
</dbReference>